<dbReference type="Proteomes" id="UP000660745">
    <property type="component" value="Unassembled WGS sequence"/>
</dbReference>
<organism evidence="2 3">
    <name type="scientific">Nonomuraea glycinis</name>
    <dbReference type="NCBI Taxonomy" id="2047744"/>
    <lineage>
        <taxon>Bacteria</taxon>
        <taxon>Bacillati</taxon>
        <taxon>Actinomycetota</taxon>
        <taxon>Actinomycetes</taxon>
        <taxon>Streptosporangiales</taxon>
        <taxon>Streptosporangiaceae</taxon>
        <taxon>Nonomuraea</taxon>
    </lineage>
</organism>
<reference evidence="2" key="1">
    <citation type="journal article" date="2014" name="Int. J. Syst. Evol. Microbiol.">
        <title>Complete genome sequence of Corynebacterium casei LMG S-19264T (=DSM 44701T), isolated from a smear-ripened cheese.</title>
        <authorList>
            <consortium name="US DOE Joint Genome Institute (JGI-PGF)"/>
            <person name="Walter F."/>
            <person name="Albersmeier A."/>
            <person name="Kalinowski J."/>
            <person name="Ruckert C."/>
        </authorList>
    </citation>
    <scope>NUCLEOTIDE SEQUENCE</scope>
    <source>
        <strain evidence="2">CGMCC 4.7430</strain>
    </source>
</reference>
<feature type="region of interest" description="Disordered" evidence="1">
    <location>
        <begin position="62"/>
        <end position="83"/>
    </location>
</feature>
<evidence type="ECO:0000313" key="2">
    <source>
        <dbReference type="EMBL" id="GGP01693.1"/>
    </source>
</evidence>
<comment type="caution">
    <text evidence="2">The sequence shown here is derived from an EMBL/GenBank/DDBJ whole genome shotgun (WGS) entry which is preliminary data.</text>
</comment>
<gene>
    <name evidence="2" type="ORF">GCM10012278_05950</name>
</gene>
<name>A0A918A0S0_9ACTN</name>
<evidence type="ECO:0000313" key="3">
    <source>
        <dbReference type="Proteomes" id="UP000660745"/>
    </source>
</evidence>
<accession>A0A918A0S0</accession>
<evidence type="ECO:0000256" key="1">
    <source>
        <dbReference type="SAM" id="MobiDB-lite"/>
    </source>
</evidence>
<protein>
    <submittedName>
        <fullName evidence="2">Uncharacterized protein</fullName>
    </submittedName>
</protein>
<proteinExistence type="predicted"/>
<dbReference type="EMBL" id="BMNK01000001">
    <property type="protein sequence ID" value="GGP01693.1"/>
    <property type="molecule type" value="Genomic_DNA"/>
</dbReference>
<dbReference type="AlphaFoldDB" id="A0A918A0S0"/>
<reference evidence="2" key="2">
    <citation type="submission" date="2020-09" db="EMBL/GenBank/DDBJ databases">
        <authorList>
            <person name="Sun Q."/>
            <person name="Zhou Y."/>
        </authorList>
    </citation>
    <scope>NUCLEOTIDE SEQUENCE</scope>
    <source>
        <strain evidence="2">CGMCC 4.7430</strain>
    </source>
</reference>
<sequence length="111" mass="11772">MAHVEHDECDIDQLRVGQGRVGVVGEPGRQVIGGVRALVGAERASDSTVRASLNPVTSYARAPFSRSNGRTAPPAEQSAHRTGAVPRFTTSCLVARKGHPAKIYGALRKID</sequence>
<keyword evidence="3" id="KW-1185">Reference proteome</keyword>